<keyword evidence="2" id="KW-1185">Reference proteome</keyword>
<evidence type="ECO:0000313" key="1">
    <source>
        <dbReference type="EMBL" id="CAG5085617.1"/>
    </source>
</evidence>
<dbReference type="KEGG" id="ptan:CRYO30217_02815"/>
<protein>
    <submittedName>
        <fullName evidence="1">Uncharacterized protein</fullName>
    </submittedName>
</protein>
<dbReference type="AlphaFoldDB" id="A0A916JPF0"/>
<proteinExistence type="predicted"/>
<dbReference type="RefSeq" id="WP_258543017.1">
    <property type="nucleotide sequence ID" value="NZ_OU015584.1"/>
</dbReference>
<sequence>MSEEVEAIKNAIDLNRQSLVETMLGHLGVDEIDEQTFQELKLMVEYADHERLKYLKALETQEVVEYFLKDKLV</sequence>
<accession>A0A916JPF0</accession>
<dbReference type="Proteomes" id="UP000683507">
    <property type="component" value="Chromosome"/>
</dbReference>
<organism evidence="1 2">
    <name type="scientific">Parvicella tangerina</name>
    <dbReference type="NCBI Taxonomy" id="2829795"/>
    <lineage>
        <taxon>Bacteria</taxon>
        <taxon>Pseudomonadati</taxon>
        <taxon>Bacteroidota</taxon>
        <taxon>Flavobacteriia</taxon>
        <taxon>Flavobacteriales</taxon>
        <taxon>Parvicellaceae</taxon>
        <taxon>Parvicella</taxon>
    </lineage>
</organism>
<name>A0A916JPF0_9FLAO</name>
<dbReference type="EMBL" id="OU015584">
    <property type="protein sequence ID" value="CAG5085617.1"/>
    <property type="molecule type" value="Genomic_DNA"/>
</dbReference>
<gene>
    <name evidence="1" type="ORF">CRYO30217_02815</name>
</gene>
<reference evidence="1" key="1">
    <citation type="submission" date="2021-04" db="EMBL/GenBank/DDBJ databases">
        <authorList>
            <person name="Rodrigo-Torres L."/>
            <person name="Arahal R. D."/>
            <person name="Lucena T."/>
        </authorList>
    </citation>
    <scope>NUCLEOTIDE SEQUENCE</scope>
    <source>
        <strain evidence="1">AS29M-1</strain>
    </source>
</reference>
<evidence type="ECO:0000313" key="2">
    <source>
        <dbReference type="Proteomes" id="UP000683507"/>
    </source>
</evidence>